<keyword evidence="2" id="KW-1185">Reference proteome</keyword>
<accession>A0ACC2BCW4</accession>
<name>A0ACC2BCW4_DIPCM</name>
<evidence type="ECO:0000313" key="2">
    <source>
        <dbReference type="Proteomes" id="UP001162992"/>
    </source>
</evidence>
<proteinExistence type="predicted"/>
<reference evidence="2" key="1">
    <citation type="journal article" date="2024" name="Proc. Natl. Acad. Sci. U.S.A.">
        <title>Extraordinary preservation of gene collinearity over three hundred million years revealed in homosporous lycophytes.</title>
        <authorList>
            <person name="Li C."/>
            <person name="Wickell D."/>
            <person name="Kuo L.Y."/>
            <person name="Chen X."/>
            <person name="Nie B."/>
            <person name="Liao X."/>
            <person name="Peng D."/>
            <person name="Ji J."/>
            <person name="Jenkins J."/>
            <person name="Williams M."/>
            <person name="Shu S."/>
            <person name="Plott C."/>
            <person name="Barry K."/>
            <person name="Rajasekar S."/>
            <person name="Grimwood J."/>
            <person name="Han X."/>
            <person name="Sun S."/>
            <person name="Hou Z."/>
            <person name="He W."/>
            <person name="Dai G."/>
            <person name="Sun C."/>
            <person name="Schmutz J."/>
            <person name="Leebens-Mack J.H."/>
            <person name="Li F.W."/>
            <person name="Wang L."/>
        </authorList>
    </citation>
    <scope>NUCLEOTIDE SEQUENCE [LARGE SCALE GENOMIC DNA]</scope>
    <source>
        <strain evidence="2">cv. PW_Plant_1</strain>
    </source>
</reference>
<sequence length="436" mass="52575">MRKAQEERNFVEITKEELQRMRGNFKNDQRAKFLLEKEKLKVLSEERAEQWPNTIKALRTKRILARKEQLEKLEEERCRLDKIDAANRAEKRRQQIEKANKSLQLPHLTAIRSKMLIGSVLQERDAQLLYKERVLENWKRQEQKWLELQKQQRENWKEEEKLEMREKKESLKALCEARLEQVKGNRLQLLREKEHKELEKEQLRQQAEQDQKDNELKEQLRKRRADGANLELIESNRAQQARKEQEKEKLKNMDIKIAEYVAKREHMLQERKEADNAKAAHKAALHDAMIARQEQALLAARVDSEVRLQAQEKGRKVAEDTREKIRAKKNHKDWEACDHSRKRQIHLRKQQLEEEREEEKDEALKFWQRSWQVKADDEAEEKLIVSRNRKLAEHHMKTVVRKAEEELLELEESNQEYLQAFQRLKEEDVQLEALTI</sequence>
<dbReference type="Proteomes" id="UP001162992">
    <property type="component" value="Chromosome 16"/>
</dbReference>
<evidence type="ECO:0000313" key="1">
    <source>
        <dbReference type="EMBL" id="KAJ7527624.1"/>
    </source>
</evidence>
<organism evidence="1 2">
    <name type="scientific">Diphasiastrum complanatum</name>
    <name type="common">Issler's clubmoss</name>
    <name type="synonym">Lycopodium complanatum</name>
    <dbReference type="NCBI Taxonomy" id="34168"/>
    <lineage>
        <taxon>Eukaryota</taxon>
        <taxon>Viridiplantae</taxon>
        <taxon>Streptophyta</taxon>
        <taxon>Embryophyta</taxon>
        <taxon>Tracheophyta</taxon>
        <taxon>Lycopodiopsida</taxon>
        <taxon>Lycopodiales</taxon>
        <taxon>Lycopodiaceae</taxon>
        <taxon>Lycopodioideae</taxon>
        <taxon>Diphasiastrum</taxon>
    </lineage>
</organism>
<comment type="caution">
    <text evidence="1">The sequence shown here is derived from an EMBL/GenBank/DDBJ whole genome shotgun (WGS) entry which is preliminary data.</text>
</comment>
<protein>
    <submittedName>
        <fullName evidence="1">Uncharacterized protein</fullName>
    </submittedName>
</protein>
<gene>
    <name evidence="1" type="ORF">O6H91_16G064200</name>
</gene>
<dbReference type="EMBL" id="CM055107">
    <property type="protein sequence ID" value="KAJ7527624.1"/>
    <property type="molecule type" value="Genomic_DNA"/>
</dbReference>